<dbReference type="Proteomes" id="UP000297713">
    <property type="component" value="Unassembled WGS sequence"/>
</dbReference>
<organism evidence="1 2">
    <name type="scientific">Methylacidiphilum caldifontis</name>
    <dbReference type="NCBI Taxonomy" id="2795386"/>
    <lineage>
        <taxon>Bacteria</taxon>
        <taxon>Pseudomonadati</taxon>
        <taxon>Verrucomicrobiota</taxon>
        <taxon>Methylacidiphilae</taxon>
        <taxon>Methylacidiphilales</taxon>
        <taxon>Methylacidiphilaceae</taxon>
        <taxon>Methylacidiphilum (ex Ratnadevi et al. 2023)</taxon>
    </lineage>
</organism>
<reference evidence="1 2" key="1">
    <citation type="submission" date="2016-05" db="EMBL/GenBank/DDBJ databases">
        <title>Diversity and Homogeneity among Thermoacidophilic Verrucomicrobia Methanotrophs Linked with Geographical Origin.</title>
        <authorList>
            <person name="Erikstad H.-A."/>
            <person name="Smestad N.B."/>
            <person name="Ceballos R.M."/>
            <person name="Birkeland N.-K."/>
        </authorList>
    </citation>
    <scope>NUCLEOTIDE SEQUENCE [LARGE SCALE GENOMIC DNA]</scope>
    <source>
        <strain evidence="1 2">Phi</strain>
    </source>
</reference>
<comment type="caution">
    <text evidence="1">The sequence shown here is derived from an EMBL/GenBank/DDBJ whole genome shotgun (WGS) entry which is preliminary data.</text>
</comment>
<protein>
    <submittedName>
        <fullName evidence="1">Uncharacterized protein</fullName>
    </submittedName>
</protein>
<name>A0A4Y8PH99_9BACT</name>
<evidence type="ECO:0000313" key="1">
    <source>
        <dbReference type="EMBL" id="TFE73301.1"/>
    </source>
</evidence>
<evidence type="ECO:0000313" key="2">
    <source>
        <dbReference type="Proteomes" id="UP000297713"/>
    </source>
</evidence>
<sequence>MIFPRNENYFLIRVYFLGLENFAIVFSLEFLFISLDIKIFFILTHYIHRKEKDGDIYVSYIKSRV</sequence>
<gene>
    <name evidence="1" type="ORF">A7Q10_03250</name>
</gene>
<dbReference type="AlphaFoldDB" id="A0A4Y8PH99"/>
<accession>A0A4Y8PH99</accession>
<dbReference type="EMBL" id="LXQC01000002">
    <property type="protein sequence ID" value="TFE73301.1"/>
    <property type="molecule type" value="Genomic_DNA"/>
</dbReference>
<proteinExistence type="predicted"/>
<keyword evidence="2" id="KW-1185">Reference proteome</keyword>